<dbReference type="KEGG" id="tatv:25781574"/>
<sequence>MLAWEPRDRPTVAEALASDAWHLVQTMKQEREDEKQQKRKAEMQSDGVKRVRVLSPSERDYKIFEP</sequence>
<proteinExistence type="predicted"/>
<name>G9NWQ8_HYPAI</name>
<dbReference type="AlphaFoldDB" id="G9NWQ8"/>
<protein>
    <submittedName>
        <fullName evidence="2">Uncharacterized protein</fullName>
    </submittedName>
</protein>
<evidence type="ECO:0000256" key="1">
    <source>
        <dbReference type="SAM" id="MobiDB-lite"/>
    </source>
</evidence>
<dbReference type="EMBL" id="ABDG02000024">
    <property type="protein sequence ID" value="EHK45409.1"/>
    <property type="molecule type" value="Genomic_DNA"/>
</dbReference>
<dbReference type="RefSeq" id="XP_013943584.1">
    <property type="nucleotide sequence ID" value="XM_014088109.1"/>
</dbReference>
<dbReference type="HOGENOM" id="CLU_2831501_0_0_1"/>
<organism evidence="2 3">
    <name type="scientific">Hypocrea atroviridis (strain ATCC 20476 / IMI 206040)</name>
    <name type="common">Trichoderma atroviride</name>
    <dbReference type="NCBI Taxonomy" id="452589"/>
    <lineage>
        <taxon>Eukaryota</taxon>
        <taxon>Fungi</taxon>
        <taxon>Dikarya</taxon>
        <taxon>Ascomycota</taxon>
        <taxon>Pezizomycotina</taxon>
        <taxon>Sordariomycetes</taxon>
        <taxon>Hypocreomycetidae</taxon>
        <taxon>Hypocreales</taxon>
        <taxon>Hypocreaceae</taxon>
        <taxon>Trichoderma</taxon>
    </lineage>
</organism>
<evidence type="ECO:0000313" key="2">
    <source>
        <dbReference type="EMBL" id="EHK45409.1"/>
    </source>
</evidence>
<gene>
    <name evidence="2" type="ORF">TRIATDRAFT_300050</name>
</gene>
<evidence type="ECO:0000313" key="3">
    <source>
        <dbReference type="Proteomes" id="UP000005426"/>
    </source>
</evidence>
<accession>G9NWQ8</accession>
<reference evidence="2 3" key="1">
    <citation type="journal article" date="2011" name="Genome Biol.">
        <title>Comparative genome sequence analysis underscores mycoparasitism as the ancestral life style of Trichoderma.</title>
        <authorList>
            <person name="Kubicek C.P."/>
            <person name="Herrera-Estrella A."/>
            <person name="Seidl-Seiboth V."/>
            <person name="Martinez D.A."/>
            <person name="Druzhinina I.S."/>
            <person name="Thon M."/>
            <person name="Zeilinger S."/>
            <person name="Casas-Flores S."/>
            <person name="Horwitz B.A."/>
            <person name="Mukherjee P.K."/>
            <person name="Mukherjee M."/>
            <person name="Kredics L."/>
            <person name="Alcaraz L.D."/>
            <person name="Aerts A."/>
            <person name="Antal Z."/>
            <person name="Atanasova L."/>
            <person name="Cervantes-Badillo M.G."/>
            <person name="Challacombe J."/>
            <person name="Chertkov O."/>
            <person name="McCluskey K."/>
            <person name="Coulpier F."/>
            <person name="Deshpande N."/>
            <person name="von Doehren H."/>
            <person name="Ebbole D.J."/>
            <person name="Esquivel-Naranjo E.U."/>
            <person name="Fekete E."/>
            <person name="Flipphi M."/>
            <person name="Glaser F."/>
            <person name="Gomez-Rodriguez E.Y."/>
            <person name="Gruber S."/>
            <person name="Han C."/>
            <person name="Henrissat B."/>
            <person name="Hermosa R."/>
            <person name="Hernandez-Onate M."/>
            <person name="Karaffa L."/>
            <person name="Kosti I."/>
            <person name="Le Crom S."/>
            <person name="Lindquist E."/>
            <person name="Lucas S."/>
            <person name="Luebeck M."/>
            <person name="Luebeck P.S."/>
            <person name="Margeot A."/>
            <person name="Metz B."/>
            <person name="Misra M."/>
            <person name="Nevalainen H."/>
            <person name="Omann M."/>
            <person name="Packer N."/>
            <person name="Perrone G."/>
            <person name="Uresti-Rivera E.E."/>
            <person name="Salamov A."/>
            <person name="Schmoll M."/>
            <person name="Seiboth B."/>
            <person name="Shapiro H."/>
            <person name="Sukno S."/>
            <person name="Tamayo-Ramos J.A."/>
            <person name="Tisch D."/>
            <person name="Wiest A."/>
            <person name="Wilkinson H.H."/>
            <person name="Zhang M."/>
            <person name="Coutinho P.M."/>
            <person name="Kenerley C.M."/>
            <person name="Monte E."/>
            <person name="Baker S.E."/>
            <person name="Grigoriev I.V."/>
        </authorList>
    </citation>
    <scope>NUCLEOTIDE SEQUENCE [LARGE SCALE GENOMIC DNA]</scope>
    <source>
        <strain evidence="3">ATCC 20476 / IMI 206040</strain>
    </source>
</reference>
<feature type="compositionally biased region" description="Basic and acidic residues" evidence="1">
    <location>
        <begin position="28"/>
        <end position="49"/>
    </location>
</feature>
<dbReference type="Proteomes" id="UP000005426">
    <property type="component" value="Unassembled WGS sequence"/>
</dbReference>
<comment type="caution">
    <text evidence="2">The sequence shown here is derived from an EMBL/GenBank/DDBJ whole genome shotgun (WGS) entry which is preliminary data.</text>
</comment>
<dbReference type="GeneID" id="25781574"/>
<feature type="region of interest" description="Disordered" evidence="1">
    <location>
        <begin position="28"/>
        <end position="52"/>
    </location>
</feature>
<keyword evidence="3" id="KW-1185">Reference proteome</keyword>